<protein>
    <submittedName>
        <fullName evidence="3">NAD(P)H-dependent oxidoreductase</fullName>
    </submittedName>
</protein>
<dbReference type="GO" id="GO:0010181">
    <property type="term" value="F:FMN binding"/>
    <property type="evidence" value="ECO:0007669"/>
    <property type="project" value="TreeGrafter"/>
</dbReference>
<dbReference type="EMBL" id="BAABLX010000029">
    <property type="protein sequence ID" value="GAA4953012.1"/>
    <property type="molecule type" value="Genomic_DNA"/>
</dbReference>
<organism evidence="3 4">
    <name type="scientific">Halioxenophilus aromaticivorans</name>
    <dbReference type="NCBI Taxonomy" id="1306992"/>
    <lineage>
        <taxon>Bacteria</taxon>
        <taxon>Pseudomonadati</taxon>
        <taxon>Pseudomonadota</taxon>
        <taxon>Gammaproteobacteria</taxon>
        <taxon>Alteromonadales</taxon>
        <taxon>Alteromonadaceae</taxon>
        <taxon>Halioxenophilus</taxon>
    </lineage>
</organism>
<dbReference type="Gene3D" id="3.40.50.360">
    <property type="match status" value="1"/>
</dbReference>
<reference evidence="4" key="1">
    <citation type="journal article" date="2019" name="Int. J. Syst. Evol. Microbiol.">
        <title>The Global Catalogue of Microorganisms (GCM) 10K type strain sequencing project: providing services to taxonomists for standard genome sequencing and annotation.</title>
        <authorList>
            <consortium name="The Broad Institute Genomics Platform"/>
            <consortium name="The Broad Institute Genome Sequencing Center for Infectious Disease"/>
            <person name="Wu L."/>
            <person name="Ma J."/>
        </authorList>
    </citation>
    <scope>NUCLEOTIDE SEQUENCE [LARGE SCALE GENOMIC DNA]</scope>
    <source>
        <strain evidence="4">JCM 19134</strain>
    </source>
</reference>
<evidence type="ECO:0000313" key="3">
    <source>
        <dbReference type="EMBL" id="GAA4953012.1"/>
    </source>
</evidence>
<feature type="domain" description="NADPH-dependent FMN reductase-like" evidence="2">
    <location>
        <begin position="10"/>
        <end position="154"/>
    </location>
</feature>
<dbReference type="GO" id="GO:0005829">
    <property type="term" value="C:cytosol"/>
    <property type="evidence" value="ECO:0007669"/>
    <property type="project" value="TreeGrafter"/>
</dbReference>
<comment type="caution">
    <text evidence="3">The sequence shown here is derived from an EMBL/GenBank/DDBJ whole genome shotgun (WGS) entry which is preliminary data.</text>
</comment>
<keyword evidence="1" id="KW-0285">Flavoprotein</keyword>
<name>A0AAV3U6X5_9ALTE</name>
<dbReference type="Proteomes" id="UP001409585">
    <property type="component" value="Unassembled WGS sequence"/>
</dbReference>
<accession>A0AAV3U6X5</accession>
<proteinExistence type="predicted"/>
<dbReference type="InterPro" id="IPR005025">
    <property type="entry name" value="FMN_Rdtase-like_dom"/>
</dbReference>
<gene>
    <name evidence="3" type="ORF">GCM10025791_37400</name>
</gene>
<dbReference type="Pfam" id="PF03358">
    <property type="entry name" value="FMN_red"/>
    <property type="match status" value="1"/>
</dbReference>
<dbReference type="InterPro" id="IPR050712">
    <property type="entry name" value="NAD(P)H-dep_reductase"/>
</dbReference>
<dbReference type="GO" id="GO:0016491">
    <property type="term" value="F:oxidoreductase activity"/>
    <property type="evidence" value="ECO:0007669"/>
    <property type="project" value="InterPro"/>
</dbReference>
<keyword evidence="4" id="KW-1185">Reference proteome</keyword>
<dbReference type="SUPFAM" id="SSF52218">
    <property type="entry name" value="Flavoproteins"/>
    <property type="match status" value="1"/>
</dbReference>
<dbReference type="PANTHER" id="PTHR30543:SF31">
    <property type="entry name" value="NADPH-DEPENDENT AZOREDUCTASE AZR"/>
    <property type="match status" value="1"/>
</dbReference>
<dbReference type="PANTHER" id="PTHR30543">
    <property type="entry name" value="CHROMATE REDUCTASE"/>
    <property type="match status" value="1"/>
</dbReference>
<evidence type="ECO:0000256" key="1">
    <source>
        <dbReference type="ARBA" id="ARBA00022643"/>
    </source>
</evidence>
<keyword evidence="1" id="KW-0288">FMN</keyword>
<sequence length="211" mass="23322">MGANSFGLTMKIAIICGSQRQNSQTRKVGGTLQQLLETRGVASYLLDLATLELPHFDDSFWKQPDGALQQQWQPIGDQLSECEALIVIAPDWHGMAPSVLKNFFLYCGTSEVANKPGLLIGVSVSSGGHLPVTELRISSAKNNRICWIPDHLIVRNVKQCLNSAEASEFKDDLYIHARVKHSLDLLTEYANALQLVRDSGVADYKTYPYGM</sequence>
<dbReference type="AlphaFoldDB" id="A0AAV3U6X5"/>
<dbReference type="InterPro" id="IPR029039">
    <property type="entry name" value="Flavoprotein-like_sf"/>
</dbReference>
<evidence type="ECO:0000259" key="2">
    <source>
        <dbReference type="Pfam" id="PF03358"/>
    </source>
</evidence>
<evidence type="ECO:0000313" key="4">
    <source>
        <dbReference type="Proteomes" id="UP001409585"/>
    </source>
</evidence>